<keyword evidence="1" id="KW-1185">Reference proteome</keyword>
<name>A0A6P8NW53_GEOSA</name>
<sequence length="219" mass="25950">MELLWPLLDTRERKGSLSLRSQNVMTYGRSTLLYNWHWIPETEPKDYDIQALPLDEKNLHYSTYKRLGTSDNDWTTTTDQQLSQIFLKKDYEEREIHKSLVNLDNYETTVFERDTGRPERGFGAVLPRHPLDHLKMIFDTTYNSAFVAPFPYIPSCHYLAPQEYSTVHRKCHSQFTDTADYRRYGINTWQDESGVYANTELKRKFFKPTCPIIQPMHKV</sequence>
<accession>A0A6P8NW53</accession>
<dbReference type="InterPro" id="IPR027905">
    <property type="entry name" value="CFAP95"/>
</dbReference>
<protein>
    <submittedName>
        <fullName evidence="2">Protein C9orf135 homolog isoform X1</fullName>
    </submittedName>
</protein>
<dbReference type="GeneID" id="117350450"/>
<proteinExistence type="predicted"/>
<evidence type="ECO:0000313" key="2">
    <source>
        <dbReference type="RefSeq" id="XP_033780637.1"/>
    </source>
</evidence>
<evidence type="ECO:0000313" key="1">
    <source>
        <dbReference type="Proteomes" id="UP000515159"/>
    </source>
</evidence>
<dbReference type="GO" id="GO:0005886">
    <property type="term" value="C:plasma membrane"/>
    <property type="evidence" value="ECO:0007669"/>
    <property type="project" value="TreeGrafter"/>
</dbReference>
<dbReference type="PANTHER" id="PTHR35069">
    <property type="entry name" value="PROTEIN C9ORF135"/>
    <property type="match status" value="1"/>
</dbReference>
<organism evidence="1 2">
    <name type="scientific">Geotrypetes seraphini</name>
    <name type="common">Gaboon caecilian</name>
    <name type="synonym">Caecilia seraphini</name>
    <dbReference type="NCBI Taxonomy" id="260995"/>
    <lineage>
        <taxon>Eukaryota</taxon>
        <taxon>Metazoa</taxon>
        <taxon>Chordata</taxon>
        <taxon>Craniata</taxon>
        <taxon>Vertebrata</taxon>
        <taxon>Euteleostomi</taxon>
        <taxon>Amphibia</taxon>
        <taxon>Gymnophiona</taxon>
        <taxon>Geotrypetes</taxon>
    </lineage>
</organism>
<dbReference type="Proteomes" id="UP000515159">
    <property type="component" value="Chromosome 1"/>
</dbReference>
<dbReference type="Pfam" id="PF15139">
    <property type="entry name" value="CFAP95"/>
    <property type="match status" value="1"/>
</dbReference>
<reference evidence="2" key="1">
    <citation type="submission" date="2025-08" db="UniProtKB">
        <authorList>
            <consortium name="RefSeq"/>
        </authorList>
    </citation>
    <scope>IDENTIFICATION</scope>
</reference>
<dbReference type="AlphaFoldDB" id="A0A6P8NW53"/>
<gene>
    <name evidence="2" type="primary">C1H9orf135</name>
</gene>
<dbReference type="CTD" id="138255"/>
<dbReference type="KEGG" id="gsh:117350450"/>
<dbReference type="InParanoid" id="A0A6P8NW53"/>
<dbReference type="FunCoup" id="A0A6P8NW53">
    <property type="interactions" value="5"/>
</dbReference>
<dbReference type="PANTHER" id="PTHR35069:SF1">
    <property type="entry name" value="CILIA- AND FLAGELLA-ASSOCIATED PROTEIN 95"/>
    <property type="match status" value="1"/>
</dbReference>
<dbReference type="RefSeq" id="XP_033780637.1">
    <property type="nucleotide sequence ID" value="XM_033924746.1"/>
</dbReference>